<evidence type="ECO:0000256" key="4">
    <source>
        <dbReference type="ARBA" id="ARBA00023033"/>
    </source>
</evidence>
<name>A0ABZ2AHH1_STRNV</name>
<dbReference type="EMBL" id="CP109495">
    <property type="protein sequence ID" value="WUX56735.1"/>
    <property type="molecule type" value="Genomic_DNA"/>
</dbReference>
<accession>A0ABZ2AHH1</accession>
<dbReference type="Gene3D" id="3.20.20.30">
    <property type="entry name" value="Luciferase-like domain"/>
    <property type="match status" value="1"/>
</dbReference>
<dbReference type="InterPro" id="IPR036661">
    <property type="entry name" value="Luciferase-like_sf"/>
</dbReference>
<proteinExistence type="predicted"/>
<keyword evidence="4" id="KW-0503">Monooxygenase</keyword>
<keyword evidence="1" id="KW-0285">Flavoprotein</keyword>
<keyword evidence="7" id="KW-1185">Reference proteome</keyword>
<dbReference type="SUPFAM" id="SSF51679">
    <property type="entry name" value="Bacterial luciferase-like"/>
    <property type="match status" value="1"/>
</dbReference>
<evidence type="ECO:0000256" key="2">
    <source>
        <dbReference type="ARBA" id="ARBA00022643"/>
    </source>
</evidence>
<protein>
    <submittedName>
        <fullName evidence="6">LLM class flavin-dependent oxidoreductase</fullName>
    </submittedName>
</protein>
<evidence type="ECO:0000256" key="3">
    <source>
        <dbReference type="ARBA" id="ARBA00023002"/>
    </source>
</evidence>
<keyword evidence="3" id="KW-0560">Oxidoreductase</keyword>
<dbReference type="InterPro" id="IPR011251">
    <property type="entry name" value="Luciferase-like_dom"/>
</dbReference>
<gene>
    <name evidence="6" type="ORF">OG442_37285</name>
</gene>
<evidence type="ECO:0000256" key="1">
    <source>
        <dbReference type="ARBA" id="ARBA00022630"/>
    </source>
</evidence>
<dbReference type="Pfam" id="PF00296">
    <property type="entry name" value="Bac_luciferase"/>
    <property type="match status" value="1"/>
</dbReference>
<evidence type="ECO:0000259" key="5">
    <source>
        <dbReference type="Pfam" id="PF00296"/>
    </source>
</evidence>
<feature type="domain" description="Luciferase-like" evidence="5">
    <location>
        <begin position="11"/>
        <end position="240"/>
    </location>
</feature>
<dbReference type="InterPro" id="IPR050172">
    <property type="entry name" value="SsuD_RutA_monooxygenase"/>
</dbReference>
<dbReference type="PANTHER" id="PTHR42847:SF4">
    <property type="entry name" value="ALKANESULFONATE MONOOXYGENASE-RELATED"/>
    <property type="match status" value="1"/>
</dbReference>
<dbReference type="RefSeq" id="WP_329081645.1">
    <property type="nucleotide sequence ID" value="NZ_CP109495.1"/>
</dbReference>
<evidence type="ECO:0000313" key="7">
    <source>
        <dbReference type="Proteomes" id="UP001432209"/>
    </source>
</evidence>
<dbReference type="Proteomes" id="UP001432209">
    <property type="component" value="Chromosome"/>
</dbReference>
<evidence type="ECO:0000313" key="6">
    <source>
        <dbReference type="EMBL" id="WUX56735.1"/>
    </source>
</evidence>
<dbReference type="PANTHER" id="PTHR42847">
    <property type="entry name" value="ALKANESULFONATE MONOOXYGENASE"/>
    <property type="match status" value="1"/>
</dbReference>
<organism evidence="6 7">
    <name type="scientific">Streptomyces niveus</name>
    <name type="common">Streptomyces spheroides</name>
    <dbReference type="NCBI Taxonomy" id="193462"/>
    <lineage>
        <taxon>Bacteria</taxon>
        <taxon>Bacillati</taxon>
        <taxon>Actinomycetota</taxon>
        <taxon>Actinomycetes</taxon>
        <taxon>Kitasatosporales</taxon>
        <taxon>Streptomycetaceae</taxon>
        <taxon>Streptomyces</taxon>
    </lineage>
</organism>
<keyword evidence="2" id="KW-0288">FMN</keyword>
<reference evidence="6" key="1">
    <citation type="submission" date="2022-10" db="EMBL/GenBank/DDBJ databases">
        <title>The complete genomes of actinobacterial strains from the NBC collection.</title>
        <authorList>
            <person name="Joergensen T.S."/>
            <person name="Alvarez Arevalo M."/>
            <person name="Sterndorff E.B."/>
            <person name="Faurdal D."/>
            <person name="Vuksanovic O."/>
            <person name="Mourched A.-S."/>
            <person name="Charusanti P."/>
            <person name="Shaw S."/>
            <person name="Blin K."/>
            <person name="Weber T."/>
        </authorList>
    </citation>
    <scope>NUCLEOTIDE SEQUENCE</scope>
    <source>
        <strain evidence="6">NBC_01432</strain>
    </source>
</reference>
<sequence length="305" mass="31912">MADIGIFLGTDEITESARDAERLGFESVWCWDHLAGRYASLAPEVVLATAAAVTERVRVGYGVLLAAVRPLPLLAKEVASLQYVSRGRLLVGVGDGRGAWERWHGGLRDAPAWDALGVRRADAEARTEQALRLLPGLVGGEPTRFVPGGAEITLAPAAAAPPLLVAGGLEDAVLRRAVAFGAGWFPAVISPAHVADGVRRLRQYADEAGRPVPPVTVAVPIQLDVPAGEVAAARDALVRMVVDAYEVDPDHAAGVGIVGTPEEAAERLAAYVEAGVDRIVLSGGSAAGWRTSHELLARTATLLND</sequence>